<dbReference type="AlphaFoldDB" id="A0A849VU61"/>
<gene>
    <name evidence="2" type="ORF">HQ945_19835</name>
</gene>
<proteinExistence type="predicted"/>
<reference evidence="2 3" key="1">
    <citation type="submission" date="2020-05" db="EMBL/GenBank/DDBJ databases">
        <authorList>
            <person name="Kim M.K."/>
        </authorList>
    </citation>
    <scope>NUCLEOTIDE SEQUENCE [LARGE SCALE GENOMIC DNA]</scope>
    <source>
        <strain evidence="2 3">BT25</strain>
    </source>
</reference>
<accession>A0A849VU61</accession>
<sequence>MRLVFGLLAIGIGLSGGMAAAQTAAEREACMPDYQKYCSGVAPGGGRIFECLAKQLDQLSPACKKVVEAHAPK</sequence>
<comment type="caution">
    <text evidence="2">The sequence shown here is derived from an EMBL/GenBank/DDBJ whole genome shotgun (WGS) entry which is preliminary data.</text>
</comment>
<dbReference type="InterPro" id="IPR001893">
    <property type="entry name" value="Cys-rich_GLG1_repeat"/>
</dbReference>
<dbReference type="Proteomes" id="UP000550508">
    <property type="component" value="Unassembled WGS sequence"/>
</dbReference>
<dbReference type="Pfam" id="PF00839">
    <property type="entry name" value="Cys_rich_FGFR"/>
    <property type="match status" value="1"/>
</dbReference>
<evidence type="ECO:0000313" key="3">
    <source>
        <dbReference type="Proteomes" id="UP000550508"/>
    </source>
</evidence>
<name>A0A849VU61_9HYPH</name>
<dbReference type="EMBL" id="JABUMX010000006">
    <property type="protein sequence ID" value="NTS33512.1"/>
    <property type="molecule type" value="Genomic_DNA"/>
</dbReference>
<feature type="signal peptide" evidence="1">
    <location>
        <begin position="1"/>
        <end position="20"/>
    </location>
</feature>
<keyword evidence="1" id="KW-0732">Signal</keyword>
<evidence type="ECO:0008006" key="4">
    <source>
        <dbReference type="Google" id="ProtNLM"/>
    </source>
</evidence>
<dbReference type="RefSeq" id="WP_081815964.1">
    <property type="nucleotide sequence ID" value="NZ_JABUMX010000006.1"/>
</dbReference>
<organism evidence="2 3">
    <name type="scientific">Phyllobacterium pellucidum</name>
    <dbReference type="NCBI Taxonomy" id="2740464"/>
    <lineage>
        <taxon>Bacteria</taxon>
        <taxon>Pseudomonadati</taxon>
        <taxon>Pseudomonadota</taxon>
        <taxon>Alphaproteobacteria</taxon>
        <taxon>Hyphomicrobiales</taxon>
        <taxon>Phyllobacteriaceae</taxon>
        <taxon>Phyllobacterium</taxon>
    </lineage>
</organism>
<keyword evidence="3" id="KW-1185">Reference proteome</keyword>
<evidence type="ECO:0000313" key="2">
    <source>
        <dbReference type="EMBL" id="NTS33512.1"/>
    </source>
</evidence>
<evidence type="ECO:0000256" key="1">
    <source>
        <dbReference type="SAM" id="SignalP"/>
    </source>
</evidence>
<protein>
    <recommendedName>
        <fullName evidence="4">Cysteine rich repeat-containing protein</fullName>
    </recommendedName>
</protein>
<dbReference type="GO" id="GO:0016020">
    <property type="term" value="C:membrane"/>
    <property type="evidence" value="ECO:0007669"/>
    <property type="project" value="InterPro"/>
</dbReference>
<feature type="chain" id="PRO_5033005084" description="Cysteine rich repeat-containing protein" evidence="1">
    <location>
        <begin position="21"/>
        <end position="73"/>
    </location>
</feature>